<dbReference type="GO" id="GO:0020037">
    <property type="term" value="F:heme binding"/>
    <property type="evidence" value="ECO:0007669"/>
    <property type="project" value="InterPro"/>
</dbReference>
<dbReference type="EMBL" id="CP058214">
    <property type="protein sequence ID" value="QPC45290.1"/>
    <property type="molecule type" value="Genomic_DNA"/>
</dbReference>
<accession>A0A7S8C8B5</accession>
<dbReference type="InterPro" id="IPR012292">
    <property type="entry name" value="Globin/Proto"/>
</dbReference>
<keyword evidence="2" id="KW-1185">Reference proteome</keyword>
<organism evidence="1 2">
    <name type="scientific">Kaustia mangrovi</name>
    <dbReference type="NCBI Taxonomy" id="2593653"/>
    <lineage>
        <taxon>Bacteria</taxon>
        <taxon>Pseudomonadati</taxon>
        <taxon>Pseudomonadota</taxon>
        <taxon>Alphaproteobacteria</taxon>
        <taxon>Hyphomicrobiales</taxon>
        <taxon>Parvibaculaceae</taxon>
        <taxon>Kaustia</taxon>
    </lineage>
</organism>
<sequence>MIRTLVHTFYGRVRDDEALGPIFAAELGDDWGPHLDKMCDFWSSVMLTTGRYKGRPLPAHMKVEAIREEHFARWLALFSETAREVCPPREADAFIARASRIAESFKLAMFFRLPPAGAPPRPSDPSR</sequence>
<evidence type="ECO:0000313" key="2">
    <source>
        <dbReference type="Proteomes" id="UP000593594"/>
    </source>
</evidence>
<dbReference type="Proteomes" id="UP000593594">
    <property type="component" value="Chromosome"/>
</dbReference>
<evidence type="ECO:0000313" key="1">
    <source>
        <dbReference type="EMBL" id="QPC45290.1"/>
    </source>
</evidence>
<dbReference type="AlphaFoldDB" id="A0A7S8C8B5"/>
<dbReference type="GO" id="GO:0019825">
    <property type="term" value="F:oxygen binding"/>
    <property type="evidence" value="ECO:0007669"/>
    <property type="project" value="InterPro"/>
</dbReference>
<reference evidence="1 2" key="1">
    <citation type="submission" date="2020-06" db="EMBL/GenBank/DDBJ databases">
        <title>Genome sequence of 2 isolates from Red Sea Mangroves.</title>
        <authorList>
            <person name="Sefrji F."/>
            <person name="Michoud G."/>
            <person name="Merlino G."/>
            <person name="Daffonchio D."/>
        </authorList>
    </citation>
    <scope>NUCLEOTIDE SEQUENCE [LARGE SCALE GENOMIC DNA]</scope>
    <source>
        <strain evidence="1 2">R1DC25</strain>
    </source>
</reference>
<dbReference type="KEGG" id="kmn:HW532_10665"/>
<dbReference type="SUPFAM" id="SSF46458">
    <property type="entry name" value="Globin-like"/>
    <property type="match status" value="1"/>
</dbReference>
<name>A0A7S8C8B5_9HYPH</name>
<dbReference type="InterPro" id="IPR009050">
    <property type="entry name" value="Globin-like_sf"/>
</dbReference>
<dbReference type="CDD" id="cd08916">
    <property type="entry name" value="TrHb3_P"/>
    <property type="match status" value="1"/>
</dbReference>
<dbReference type="Gene3D" id="1.10.490.10">
    <property type="entry name" value="Globins"/>
    <property type="match status" value="1"/>
</dbReference>
<protein>
    <submittedName>
        <fullName evidence="1">Group III truncated hemoglobin</fullName>
    </submittedName>
</protein>
<gene>
    <name evidence="1" type="ORF">HW532_10665</name>
</gene>
<proteinExistence type="predicted"/>